<comment type="similarity">
    <text evidence="1">Belongs to the ComF/GntX family.</text>
</comment>
<dbReference type="PANTHER" id="PTHR47505">
    <property type="entry name" value="DNA UTILIZATION PROTEIN YHGH"/>
    <property type="match status" value="1"/>
</dbReference>
<dbReference type="InterPro" id="IPR000836">
    <property type="entry name" value="PRTase_dom"/>
</dbReference>
<dbReference type="Gene3D" id="3.40.50.2020">
    <property type="match status" value="1"/>
</dbReference>
<feature type="domain" description="Phosphoribosyltransferase" evidence="2">
    <location>
        <begin position="138"/>
        <end position="229"/>
    </location>
</feature>
<dbReference type="PATRIC" id="fig|1462.6.peg.3559"/>
<protein>
    <submittedName>
        <fullName evidence="3">Phosphoribosyl transferase domain protein</fullName>
    </submittedName>
</protein>
<dbReference type="PANTHER" id="PTHR47505:SF1">
    <property type="entry name" value="DNA UTILIZATION PROTEIN YHGH"/>
    <property type="match status" value="1"/>
</dbReference>
<dbReference type="EMBL" id="JYBP01000003">
    <property type="protein sequence ID" value="KJE27285.1"/>
    <property type="molecule type" value="Genomic_DNA"/>
</dbReference>
<dbReference type="OrthoDB" id="9779910at2"/>
<dbReference type="SUPFAM" id="SSF53271">
    <property type="entry name" value="PRTase-like"/>
    <property type="match status" value="1"/>
</dbReference>
<evidence type="ECO:0000313" key="4">
    <source>
        <dbReference type="Proteomes" id="UP000032522"/>
    </source>
</evidence>
<dbReference type="Proteomes" id="UP000032522">
    <property type="component" value="Unassembled WGS sequence"/>
</dbReference>
<gene>
    <name evidence="3" type="ORF">LG52_3238</name>
</gene>
<dbReference type="InterPro" id="IPR029057">
    <property type="entry name" value="PRTase-like"/>
</dbReference>
<dbReference type="GO" id="GO:0016740">
    <property type="term" value="F:transferase activity"/>
    <property type="evidence" value="ECO:0007669"/>
    <property type="project" value="UniProtKB-KW"/>
</dbReference>
<reference evidence="3 4" key="1">
    <citation type="submission" date="2015-01" db="EMBL/GenBank/DDBJ databases">
        <authorList>
            <person name="Filippidou S."/>
            <person name="Jeanneret N."/>
            <person name="Russel-Delif L."/>
            <person name="Junier T."/>
            <person name="Wunderlin T."/>
            <person name="Molina V."/>
            <person name="Johnson S.L."/>
            <person name="Davenport K.W."/>
            <person name="Chain P.S."/>
            <person name="Dorador C."/>
            <person name="Junier P."/>
        </authorList>
    </citation>
    <scope>NUCLEOTIDE SEQUENCE [LARGE SCALE GENOMIC DNA]</scope>
    <source>
        <strain evidence="3 4">Et7/4</strain>
    </source>
</reference>
<accession>A0A0D8BT39</accession>
<keyword evidence="3" id="KW-0808">Transferase</keyword>
<evidence type="ECO:0000313" key="3">
    <source>
        <dbReference type="EMBL" id="KJE27285.1"/>
    </source>
</evidence>
<dbReference type="CDD" id="cd06223">
    <property type="entry name" value="PRTases_typeI"/>
    <property type="match status" value="1"/>
</dbReference>
<dbReference type="AlphaFoldDB" id="A0A0D8BT39"/>
<dbReference type="InterPro" id="IPR051910">
    <property type="entry name" value="ComF/GntX_DNA_util-trans"/>
</dbReference>
<evidence type="ECO:0000256" key="1">
    <source>
        <dbReference type="ARBA" id="ARBA00008007"/>
    </source>
</evidence>
<organism evidence="3 4">
    <name type="scientific">Geobacillus kaustophilus</name>
    <dbReference type="NCBI Taxonomy" id="1462"/>
    <lineage>
        <taxon>Bacteria</taxon>
        <taxon>Bacillati</taxon>
        <taxon>Bacillota</taxon>
        <taxon>Bacilli</taxon>
        <taxon>Bacillales</taxon>
        <taxon>Anoxybacillaceae</taxon>
        <taxon>Geobacillus</taxon>
        <taxon>Geobacillus thermoleovorans group</taxon>
    </lineage>
</organism>
<name>A0A0D8BT39_GEOKU</name>
<sequence length="230" mass="26782">MNCLLCHSPYNPIASWRQLLFLEDLDVLCPRCRGSFKLIDGRLCEMCGRPLEEAKPSLCADCLRWQEDEQWGRVLVKNRSVYIYNDWMKEVVALWKFRGDYAIVAAFRRPFSQAFRRHFGRDWHIVPIPLSPERLYERGFNQAEALARLLPSTYFPWLARRHSEKQSKKSRRERLETDNPFFLADHPPLDGKRIVLIDDIYTTGITVRHAAHVLLEAGAAEVGALTLIRA</sequence>
<proteinExistence type="inferred from homology"/>
<dbReference type="Pfam" id="PF00156">
    <property type="entry name" value="Pribosyltran"/>
    <property type="match status" value="1"/>
</dbReference>
<evidence type="ECO:0000259" key="2">
    <source>
        <dbReference type="Pfam" id="PF00156"/>
    </source>
</evidence>
<dbReference type="RefSeq" id="WP_044732678.1">
    <property type="nucleotide sequence ID" value="NZ_JYBP01000003.1"/>
</dbReference>
<comment type="caution">
    <text evidence="3">The sequence shown here is derived from an EMBL/GenBank/DDBJ whole genome shotgun (WGS) entry which is preliminary data.</text>
</comment>